<reference evidence="3" key="1">
    <citation type="submission" date="2016-10" db="EMBL/GenBank/DDBJ databases">
        <authorList>
            <person name="Varghese N."/>
            <person name="Submissions S."/>
        </authorList>
    </citation>
    <scope>NUCLEOTIDE SEQUENCE [LARGE SCALE GENOMIC DNA]</scope>
    <source>
        <strain evidence="3">CGMCC 1.8946</strain>
    </source>
</reference>
<evidence type="ECO:0000313" key="2">
    <source>
        <dbReference type="EMBL" id="SCW27343.1"/>
    </source>
</evidence>
<dbReference type="OrthoDB" id="3401376at2"/>
<gene>
    <name evidence="2" type="ORF">SAMN04487970_100178</name>
</gene>
<dbReference type="RefSeq" id="WP_090665656.1">
    <property type="nucleotide sequence ID" value="NZ_FMTT01000001.1"/>
</dbReference>
<protein>
    <recommendedName>
        <fullName evidence="4">DUF3866 domain-containing protein</fullName>
    </recommendedName>
</protein>
<organism evidence="2 3">
    <name type="scientific">Paenibacillus tianmuensis</name>
    <dbReference type="NCBI Taxonomy" id="624147"/>
    <lineage>
        <taxon>Bacteria</taxon>
        <taxon>Bacillati</taxon>
        <taxon>Bacillota</taxon>
        <taxon>Bacilli</taxon>
        <taxon>Bacillales</taxon>
        <taxon>Paenibacillaceae</taxon>
        <taxon>Paenibacillus</taxon>
    </lineage>
</organism>
<dbReference type="InterPro" id="IPR024479">
    <property type="entry name" value="DUF3866"/>
</dbReference>
<feature type="region of interest" description="Disordered" evidence="1">
    <location>
        <begin position="86"/>
        <end position="110"/>
    </location>
</feature>
<proteinExistence type="predicted"/>
<dbReference type="EMBL" id="FMTT01000001">
    <property type="protein sequence ID" value="SCW27343.1"/>
    <property type="molecule type" value="Genomic_DNA"/>
</dbReference>
<dbReference type="Proteomes" id="UP000198601">
    <property type="component" value="Unassembled WGS sequence"/>
</dbReference>
<dbReference type="Pfam" id="PF12982">
    <property type="entry name" value="DUF3866"/>
    <property type="match status" value="1"/>
</dbReference>
<accession>A0A1G4P534</accession>
<evidence type="ECO:0000313" key="3">
    <source>
        <dbReference type="Proteomes" id="UP000198601"/>
    </source>
</evidence>
<name>A0A1G4P534_9BACL</name>
<dbReference type="AlphaFoldDB" id="A0A1G4P534"/>
<evidence type="ECO:0008006" key="4">
    <source>
        <dbReference type="Google" id="ProtNLM"/>
    </source>
</evidence>
<dbReference type="STRING" id="624147.SAMN04487970_100178"/>
<evidence type="ECO:0000256" key="1">
    <source>
        <dbReference type="SAM" id="MobiDB-lite"/>
    </source>
</evidence>
<sequence>MRIQWETAVVTETVGEPLSSHSLQEVRVRLGNGETAAALHDLAVGTPLRPGDEVLLNTTAVRLGLGTGGVHFVHAKLGRLDESVDRPEVPVGINPQEPETQDRLRPTGPQEGHIMKLRYTSLQRAVLSVEEPSSPHHALFAESRTLSGMPVLIGELHSMLPAAVCWLRELVREAGASVPRIAYVMTDGGALPLAVSGHVRRLRELGWLAGAVTYGHAYGGDVEAVNKYTALLAARHVLEADLAVVCMGPGIVGTGTSYGFSGIEAGELVGAVHTLGGAPVAMARISFADPRPQHRGLSRHTAVALGQAALASACVPLPLLPAEAEAALLREQVRRSGLARRHRLRWETPPPLEHMAAALEAYGRPITTMGRAWQDDPAFFSAICTAAGTAYRLLRNGGPDKS</sequence>
<keyword evidence="3" id="KW-1185">Reference proteome</keyword>